<feature type="region of interest" description="Disordered" evidence="1">
    <location>
        <begin position="57"/>
        <end position="100"/>
    </location>
</feature>
<protein>
    <submittedName>
        <fullName evidence="2">Uncharacterized protein</fullName>
    </submittedName>
</protein>
<accession>A0A6A7ACP4</accession>
<proteinExistence type="predicted"/>
<sequence length="158" mass="17215">MLAFPQASHAPPSNTFADQIEAKMVSNFLQQNAPAHSFSLEHKVRILKVILGVKKNAETHHPESVTPGAVESSLTSRKCDEEQDRLCDPLQQRSGHSETEAEAHLTVGAYLSSIAGRVLDHQDDRVSGQQPSPRPGNDAENRLMGLIKNKSPFATRAG</sequence>
<dbReference type="AlphaFoldDB" id="A0A6A7ACP4"/>
<evidence type="ECO:0000313" key="3">
    <source>
        <dbReference type="Proteomes" id="UP000799424"/>
    </source>
</evidence>
<feature type="compositionally biased region" description="Basic and acidic residues" evidence="1">
    <location>
        <begin position="77"/>
        <end position="87"/>
    </location>
</feature>
<dbReference type="EMBL" id="MU006219">
    <property type="protein sequence ID" value="KAF2830355.1"/>
    <property type="molecule type" value="Genomic_DNA"/>
</dbReference>
<dbReference type="Proteomes" id="UP000799424">
    <property type="component" value="Unassembled WGS sequence"/>
</dbReference>
<reference evidence="2" key="1">
    <citation type="journal article" date="2020" name="Stud. Mycol.">
        <title>101 Dothideomycetes genomes: a test case for predicting lifestyles and emergence of pathogens.</title>
        <authorList>
            <person name="Haridas S."/>
            <person name="Albert R."/>
            <person name="Binder M."/>
            <person name="Bloem J."/>
            <person name="Labutti K."/>
            <person name="Salamov A."/>
            <person name="Andreopoulos B."/>
            <person name="Baker S."/>
            <person name="Barry K."/>
            <person name="Bills G."/>
            <person name="Bluhm B."/>
            <person name="Cannon C."/>
            <person name="Castanera R."/>
            <person name="Culley D."/>
            <person name="Daum C."/>
            <person name="Ezra D."/>
            <person name="Gonzalez J."/>
            <person name="Henrissat B."/>
            <person name="Kuo A."/>
            <person name="Liang C."/>
            <person name="Lipzen A."/>
            <person name="Lutzoni F."/>
            <person name="Magnuson J."/>
            <person name="Mondo S."/>
            <person name="Nolan M."/>
            <person name="Ohm R."/>
            <person name="Pangilinan J."/>
            <person name="Park H.-J."/>
            <person name="Ramirez L."/>
            <person name="Alfaro M."/>
            <person name="Sun H."/>
            <person name="Tritt A."/>
            <person name="Yoshinaga Y."/>
            <person name="Zwiers L.-H."/>
            <person name="Turgeon B."/>
            <person name="Goodwin S."/>
            <person name="Spatafora J."/>
            <person name="Crous P."/>
            <person name="Grigoriev I."/>
        </authorList>
    </citation>
    <scope>NUCLEOTIDE SEQUENCE</scope>
    <source>
        <strain evidence="2">CBS 113818</strain>
    </source>
</reference>
<gene>
    <name evidence="2" type="ORF">CC86DRAFT_160464</name>
</gene>
<evidence type="ECO:0000313" key="2">
    <source>
        <dbReference type="EMBL" id="KAF2830355.1"/>
    </source>
</evidence>
<feature type="region of interest" description="Disordered" evidence="1">
    <location>
        <begin position="122"/>
        <end position="158"/>
    </location>
</feature>
<evidence type="ECO:0000256" key="1">
    <source>
        <dbReference type="SAM" id="MobiDB-lite"/>
    </source>
</evidence>
<organism evidence="2 3">
    <name type="scientific">Ophiobolus disseminans</name>
    <dbReference type="NCBI Taxonomy" id="1469910"/>
    <lineage>
        <taxon>Eukaryota</taxon>
        <taxon>Fungi</taxon>
        <taxon>Dikarya</taxon>
        <taxon>Ascomycota</taxon>
        <taxon>Pezizomycotina</taxon>
        <taxon>Dothideomycetes</taxon>
        <taxon>Pleosporomycetidae</taxon>
        <taxon>Pleosporales</taxon>
        <taxon>Pleosporineae</taxon>
        <taxon>Phaeosphaeriaceae</taxon>
        <taxon>Ophiobolus</taxon>
    </lineage>
</organism>
<name>A0A6A7ACP4_9PLEO</name>
<keyword evidence="3" id="KW-1185">Reference proteome</keyword>